<feature type="transmembrane region" description="Helical" evidence="7">
    <location>
        <begin position="380"/>
        <end position="398"/>
    </location>
</feature>
<keyword evidence="10" id="KW-1185">Reference proteome</keyword>
<evidence type="ECO:0000313" key="10">
    <source>
        <dbReference type="Proteomes" id="UP000245390"/>
    </source>
</evidence>
<dbReference type="Gene3D" id="1.20.1250.20">
    <property type="entry name" value="MFS general substrate transporter like domains"/>
    <property type="match status" value="1"/>
</dbReference>
<dbReference type="KEGG" id="salo:EF888_14780"/>
<dbReference type="InterPro" id="IPR020846">
    <property type="entry name" value="MFS_dom"/>
</dbReference>
<dbReference type="AlphaFoldDB" id="A0A316G1L8"/>
<feature type="domain" description="Major facilitator superfamily (MFS) profile" evidence="8">
    <location>
        <begin position="13"/>
        <end position="404"/>
    </location>
</feature>
<dbReference type="EMBL" id="QGGV01000011">
    <property type="protein sequence ID" value="PWK54572.1"/>
    <property type="molecule type" value="Genomic_DNA"/>
</dbReference>
<organism evidence="9 10">
    <name type="scientific">Silicimonas algicola</name>
    <dbReference type="NCBI Taxonomy" id="1826607"/>
    <lineage>
        <taxon>Bacteria</taxon>
        <taxon>Pseudomonadati</taxon>
        <taxon>Pseudomonadota</taxon>
        <taxon>Alphaproteobacteria</taxon>
        <taxon>Rhodobacterales</taxon>
        <taxon>Paracoccaceae</taxon>
    </lineage>
</organism>
<comment type="caution">
    <text evidence="9">The sequence shown here is derived from an EMBL/GenBank/DDBJ whole genome shotgun (WGS) entry which is preliminary data.</text>
</comment>
<gene>
    <name evidence="9" type="ORF">C8D95_1116</name>
</gene>
<dbReference type="CDD" id="cd06173">
    <property type="entry name" value="MFS_MefA_like"/>
    <property type="match status" value="1"/>
</dbReference>
<evidence type="ECO:0000256" key="3">
    <source>
        <dbReference type="ARBA" id="ARBA00022475"/>
    </source>
</evidence>
<dbReference type="PANTHER" id="PTHR23513">
    <property type="entry name" value="INTEGRAL MEMBRANE EFFLUX PROTEIN-RELATED"/>
    <property type="match status" value="1"/>
</dbReference>
<sequence length="420" mass="43831">MSVRLHFGKVLDTLLQPNFGIYILGNAVSLIGTWTQRIAAGWLVWELTGSPAWLGVIAFADLFPAVVIAPFAGVAADRWSRLRVMRLAQALGAVFAGLLALLYFAGLVDIWTLLAMTLALGVVDSFVQPFRLAVVSALVERESLTSAVAIKSVTFNLARFVGPAVAGIIIATVGVGWAFAVNALSFLALLAALMVVRELRPPLPRPPAQGLFAEAAAGLRYALRTPGLAVVLGLLSATCLFARPVVELLPGWAGRIFGGDATNLAALTSAIGVGAVAGGVWLAGRPSAQGLVRIMILCCYGLVASLLAFAVAPGMLVALPLMAVTGFFLITSAISTQTLIQLNVEDRMRGRVLSVYAMIIKGGPAVGALVMGFAATAAGLRWPLVAAMALLALATIAAHQGRRRMEVQLETATDLRGEGA</sequence>
<evidence type="ECO:0000256" key="6">
    <source>
        <dbReference type="ARBA" id="ARBA00023136"/>
    </source>
</evidence>
<evidence type="ECO:0000259" key="8">
    <source>
        <dbReference type="PROSITE" id="PS50850"/>
    </source>
</evidence>
<dbReference type="Pfam" id="PF05977">
    <property type="entry name" value="MFS_3"/>
    <property type="match status" value="1"/>
</dbReference>
<keyword evidence="5 7" id="KW-1133">Transmembrane helix</keyword>
<dbReference type="SUPFAM" id="SSF103473">
    <property type="entry name" value="MFS general substrate transporter"/>
    <property type="match status" value="1"/>
</dbReference>
<dbReference type="PROSITE" id="PS50850">
    <property type="entry name" value="MFS"/>
    <property type="match status" value="1"/>
</dbReference>
<evidence type="ECO:0000256" key="4">
    <source>
        <dbReference type="ARBA" id="ARBA00022692"/>
    </source>
</evidence>
<reference evidence="9 10" key="1">
    <citation type="submission" date="2018-05" db="EMBL/GenBank/DDBJ databases">
        <title>Genomic Encyclopedia of Type Strains, Phase IV (KMG-IV): sequencing the most valuable type-strain genomes for metagenomic binning, comparative biology and taxonomic classification.</title>
        <authorList>
            <person name="Goeker M."/>
        </authorList>
    </citation>
    <scope>NUCLEOTIDE SEQUENCE [LARGE SCALE GENOMIC DNA]</scope>
    <source>
        <strain evidence="9 10">DSM 103371</strain>
    </source>
</reference>
<evidence type="ECO:0000256" key="5">
    <source>
        <dbReference type="ARBA" id="ARBA00022989"/>
    </source>
</evidence>
<dbReference type="InterPro" id="IPR010290">
    <property type="entry name" value="TM_effector"/>
</dbReference>
<dbReference type="RefSeq" id="WP_109760685.1">
    <property type="nucleotide sequence ID" value="NZ_QGGV01000011.1"/>
</dbReference>
<dbReference type="PANTHER" id="PTHR23513:SF11">
    <property type="entry name" value="STAPHYLOFERRIN A TRANSPORTER"/>
    <property type="match status" value="1"/>
</dbReference>
<feature type="transmembrane region" description="Helical" evidence="7">
    <location>
        <begin position="318"/>
        <end position="340"/>
    </location>
</feature>
<protein>
    <submittedName>
        <fullName evidence="9">Putative MFS family arabinose efflux permease</fullName>
    </submittedName>
</protein>
<evidence type="ECO:0000313" key="9">
    <source>
        <dbReference type="EMBL" id="PWK54572.1"/>
    </source>
</evidence>
<evidence type="ECO:0000256" key="2">
    <source>
        <dbReference type="ARBA" id="ARBA00022448"/>
    </source>
</evidence>
<dbReference type="GO" id="GO:0005886">
    <property type="term" value="C:plasma membrane"/>
    <property type="evidence" value="ECO:0007669"/>
    <property type="project" value="UniProtKB-SubCell"/>
</dbReference>
<comment type="subcellular location">
    <subcellularLocation>
        <location evidence="1">Cell membrane</location>
        <topology evidence="1">Multi-pass membrane protein</topology>
    </subcellularLocation>
</comment>
<keyword evidence="4 7" id="KW-0812">Transmembrane</keyword>
<dbReference type="InterPro" id="IPR036259">
    <property type="entry name" value="MFS_trans_sf"/>
</dbReference>
<dbReference type="OrthoDB" id="9809918at2"/>
<feature type="transmembrane region" description="Helical" evidence="7">
    <location>
        <begin position="21"/>
        <end position="45"/>
    </location>
</feature>
<evidence type="ECO:0000256" key="1">
    <source>
        <dbReference type="ARBA" id="ARBA00004651"/>
    </source>
</evidence>
<dbReference type="GO" id="GO:0022857">
    <property type="term" value="F:transmembrane transporter activity"/>
    <property type="evidence" value="ECO:0007669"/>
    <property type="project" value="InterPro"/>
</dbReference>
<feature type="transmembrane region" description="Helical" evidence="7">
    <location>
        <begin position="177"/>
        <end position="196"/>
    </location>
</feature>
<proteinExistence type="predicted"/>
<feature type="transmembrane region" description="Helical" evidence="7">
    <location>
        <begin position="352"/>
        <end position="374"/>
    </location>
</feature>
<name>A0A316G1L8_9RHOB</name>
<feature type="transmembrane region" description="Helical" evidence="7">
    <location>
        <begin position="266"/>
        <end position="284"/>
    </location>
</feature>
<keyword evidence="3" id="KW-1003">Cell membrane</keyword>
<accession>A0A316G1L8</accession>
<evidence type="ECO:0000256" key="7">
    <source>
        <dbReference type="SAM" id="Phobius"/>
    </source>
</evidence>
<feature type="transmembrane region" description="Helical" evidence="7">
    <location>
        <begin position="228"/>
        <end position="246"/>
    </location>
</feature>
<feature type="transmembrane region" description="Helical" evidence="7">
    <location>
        <begin position="87"/>
        <end position="104"/>
    </location>
</feature>
<keyword evidence="2" id="KW-0813">Transport</keyword>
<dbReference type="Proteomes" id="UP000245390">
    <property type="component" value="Unassembled WGS sequence"/>
</dbReference>
<keyword evidence="6 7" id="KW-0472">Membrane</keyword>
<feature type="transmembrane region" description="Helical" evidence="7">
    <location>
        <begin position="51"/>
        <end position="75"/>
    </location>
</feature>
<feature type="transmembrane region" description="Helical" evidence="7">
    <location>
        <begin position="291"/>
        <end position="312"/>
    </location>
</feature>